<dbReference type="AlphaFoldDB" id="A0A5E4RD54"/>
<dbReference type="Proteomes" id="UP000337189">
    <property type="component" value="Unassembled WGS sequence"/>
</dbReference>
<keyword evidence="2" id="KW-0812">Transmembrane</keyword>
<dbReference type="InterPro" id="IPR028087">
    <property type="entry name" value="Tad_N"/>
</dbReference>
<reference evidence="4 5" key="1">
    <citation type="submission" date="2019-08" db="EMBL/GenBank/DDBJ databases">
        <authorList>
            <person name="Peeters C."/>
        </authorList>
    </citation>
    <scope>NUCLEOTIDE SEQUENCE [LARGE SCALE GENOMIC DNA]</scope>
    <source>
        <strain evidence="4 5">LMG 31110</strain>
    </source>
</reference>
<gene>
    <name evidence="4" type="ORF">PCO31110_00111</name>
</gene>
<proteinExistence type="predicted"/>
<evidence type="ECO:0000313" key="5">
    <source>
        <dbReference type="Proteomes" id="UP000337189"/>
    </source>
</evidence>
<protein>
    <submittedName>
        <fullName evidence="4">Pilus assembly protein TadG</fullName>
    </submittedName>
</protein>
<dbReference type="RefSeq" id="WP_150689382.1">
    <property type="nucleotide sequence ID" value="NZ_CABPSJ010000001.1"/>
</dbReference>
<dbReference type="OrthoDB" id="8595764at2"/>
<feature type="transmembrane region" description="Helical" evidence="2">
    <location>
        <begin position="21"/>
        <end position="41"/>
    </location>
</feature>
<evidence type="ECO:0000313" key="4">
    <source>
        <dbReference type="EMBL" id="VVD61230.1"/>
    </source>
</evidence>
<feature type="domain" description="Putative Flp pilus-assembly TadG-like N-terminal" evidence="3">
    <location>
        <begin position="20"/>
        <end position="67"/>
    </location>
</feature>
<dbReference type="EMBL" id="CABPSJ010000001">
    <property type="protein sequence ID" value="VVD61230.1"/>
    <property type="molecule type" value="Genomic_DNA"/>
</dbReference>
<accession>A0A5E4RD54</accession>
<keyword evidence="2" id="KW-0472">Membrane</keyword>
<keyword evidence="2" id="KW-1133">Transmembrane helix</keyword>
<evidence type="ECO:0000256" key="2">
    <source>
        <dbReference type="SAM" id="Phobius"/>
    </source>
</evidence>
<name>A0A5E4RD54_9BURK</name>
<dbReference type="Pfam" id="PF13400">
    <property type="entry name" value="Tad"/>
    <property type="match status" value="1"/>
</dbReference>
<evidence type="ECO:0000259" key="3">
    <source>
        <dbReference type="Pfam" id="PF13400"/>
    </source>
</evidence>
<organism evidence="4 5">
    <name type="scientific">Pandoraea communis</name>
    <dbReference type="NCBI Taxonomy" id="2508297"/>
    <lineage>
        <taxon>Bacteria</taxon>
        <taxon>Pseudomonadati</taxon>
        <taxon>Pseudomonadota</taxon>
        <taxon>Betaproteobacteria</taxon>
        <taxon>Burkholderiales</taxon>
        <taxon>Burkholderiaceae</taxon>
        <taxon>Pandoraea</taxon>
    </lineage>
</organism>
<evidence type="ECO:0000256" key="1">
    <source>
        <dbReference type="SAM" id="MobiDB-lite"/>
    </source>
</evidence>
<feature type="region of interest" description="Disordered" evidence="1">
    <location>
        <begin position="392"/>
        <end position="418"/>
    </location>
</feature>
<sequence length="418" mass="42960">MRNSVNPQRSRAAKPRREDGAITIVVALVLAVLIGFAGLALDLGKLYVARSELQNSADACALSAARDLTGATALTVSEAAGIAAGYANRALFQSANVSMNVNSSVTYSASSSGPFLTKDNVTGNINTIKYVQCTTSISGIVPWLISVLNVLPGINIGPSSVSARAVASTTSAQTSCAIPVFICDPSKFSPAASYLQGQWLQGKGDSRTGTYNQGDFGWANLNGTGNSGTPNLAGQLTGSGQCNLPAIGTNIGTPGNKSSLDDAYNTRFGIYKNGTPPGDGSSVTDFTGYAYTGSTWAAGANAYSDFVNQRKSYTPYQNIPGMKLSGTAAAGAVYRSGADRRLPIAPMVDCSKVASSTGAPVTKWACVLMLDPMQQGGDINAVHLEYRGLASDPDSPCATQGTPGPSTSVGPLVPVLVQ</sequence>
<feature type="compositionally biased region" description="Polar residues" evidence="1">
    <location>
        <begin position="397"/>
        <end position="409"/>
    </location>
</feature>